<comment type="subcellular location">
    <subcellularLocation>
        <location evidence="1">Membrane</location>
        <topology evidence="1">Multi-pass membrane protein</topology>
    </subcellularLocation>
</comment>
<feature type="transmembrane region" description="Helical" evidence="13">
    <location>
        <begin position="163"/>
        <end position="188"/>
    </location>
</feature>
<keyword evidence="10" id="KW-1208">Phospholipid metabolism</keyword>
<protein>
    <recommendedName>
        <fullName evidence="11">CDP-diacylglycerol--glycerol-3-phosphate 3-phosphatidyltransferase</fullName>
        <ecNumber evidence="11">2.7.8.5</ecNumber>
    </recommendedName>
</protein>
<evidence type="ECO:0000313" key="14">
    <source>
        <dbReference type="EMBL" id="MFC4266598.1"/>
    </source>
</evidence>
<keyword evidence="5 13" id="KW-0812">Transmembrane</keyword>
<keyword evidence="8 13" id="KW-0472">Membrane</keyword>
<gene>
    <name evidence="14" type="primary">pgsA</name>
    <name evidence="14" type="ORF">ACFOW9_13385</name>
</gene>
<feature type="transmembrane region" description="Helical" evidence="13">
    <location>
        <begin position="46"/>
        <end position="62"/>
    </location>
</feature>
<evidence type="ECO:0000256" key="13">
    <source>
        <dbReference type="SAM" id="Phobius"/>
    </source>
</evidence>
<organism evidence="14 15">
    <name type="scientific">Arthrobacter cryoconiti</name>
    <dbReference type="NCBI Taxonomy" id="748907"/>
    <lineage>
        <taxon>Bacteria</taxon>
        <taxon>Bacillati</taxon>
        <taxon>Actinomycetota</taxon>
        <taxon>Actinomycetes</taxon>
        <taxon>Micrococcales</taxon>
        <taxon>Micrococcaceae</taxon>
        <taxon>Arthrobacter</taxon>
    </lineage>
</organism>
<dbReference type="InterPro" id="IPR043130">
    <property type="entry name" value="CDP-OH_PTrfase_TM_dom"/>
</dbReference>
<dbReference type="InterPro" id="IPR000462">
    <property type="entry name" value="CDP-OH_P_trans"/>
</dbReference>
<dbReference type="RefSeq" id="WP_230066152.1">
    <property type="nucleotide sequence ID" value="NZ_BAABLL010000010.1"/>
</dbReference>
<feature type="transmembrane region" description="Helical" evidence="13">
    <location>
        <begin position="105"/>
        <end position="127"/>
    </location>
</feature>
<keyword evidence="7" id="KW-0443">Lipid metabolism</keyword>
<evidence type="ECO:0000256" key="8">
    <source>
        <dbReference type="ARBA" id="ARBA00023136"/>
    </source>
</evidence>
<evidence type="ECO:0000256" key="10">
    <source>
        <dbReference type="ARBA" id="ARBA00023264"/>
    </source>
</evidence>
<reference evidence="15" key="1">
    <citation type="journal article" date="2019" name="Int. J. Syst. Evol. Microbiol.">
        <title>The Global Catalogue of Microorganisms (GCM) 10K type strain sequencing project: providing services to taxonomists for standard genome sequencing and annotation.</title>
        <authorList>
            <consortium name="The Broad Institute Genomics Platform"/>
            <consortium name="The Broad Institute Genome Sequencing Center for Infectious Disease"/>
            <person name="Wu L."/>
            <person name="Ma J."/>
        </authorList>
    </citation>
    <scope>NUCLEOTIDE SEQUENCE [LARGE SCALE GENOMIC DNA]</scope>
    <source>
        <strain evidence="15">CGMCC 1.10698</strain>
    </source>
</reference>
<evidence type="ECO:0000256" key="7">
    <source>
        <dbReference type="ARBA" id="ARBA00023098"/>
    </source>
</evidence>
<sequence length="206" mass="22415">MTETTAPTPSTPVPSNWNLPNALTLLRIALVPFFIIFFLTDDGAYGWWRWGAVAMFVVAIYTDKLDGDIARARGLVTSFGKIADPIADKLLIGSALILLSAVGELWWWVTIVMLVREIGITILRFVVIRYGVMAASKGGKLKTVLQTIAIFVFLLPVTPAHTWLSVVALIVMMVALLVTVVTGIDYVVKAIQLRNSGKGSRAGQSV</sequence>
<dbReference type="Pfam" id="PF01066">
    <property type="entry name" value="CDP-OH_P_transf"/>
    <property type="match status" value="1"/>
</dbReference>
<dbReference type="EMBL" id="JBHSCQ010000022">
    <property type="protein sequence ID" value="MFC4266598.1"/>
    <property type="molecule type" value="Genomic_DNA"/>
</dbReference>
<name>A0ABV8R395_9MICC</name>
<evidence type="ECO:0000256" key="11">
    <source>
        <dbReference type="NCBIfam" id="TIGR00560"/>
    </source>
</evidence>
<dbReference type="PROSITE" id="PS00379">
    <property type="entry name" value="CDP_ALCOHOL_P_TRANSF"/>
    <property type="match status" value="1"/>
</dbReference>
<keyword evidence="4 12" id="KW-0808">Transferase</keyword>
<dbReference type="InterPro" id="IPR048254">
    <property type="entry name" value="CDP_ALCOHOL_P_TRANSF_CS"/>
</dbReference>
<comment type="similarity">
    <text evidence="2 12">Belongs to the CDP-alcohol phosphatidyltransferase class-I family.</text>
</comment>
<evidence type="ECO:0000313" key="15">
    <source>
        <dbReference type="Proteomes" id="UP001595773"/>
    </source>
</evidence>
<proteinExistence type="inferred from homology"/>
<evidence type="ECO:0000256" key="2">
    <source>
        <dbReference type="ARBA" id="ARBA00010441"/>
    </source>
</evidence>
<evidence type="ECO:0000256" key="1">
    <source>
        <dbReference type="ARBA" id="ARBA00004141"/>
    </source>
</evidence>
<evidence type="ECO:0000256" key="12">
    <source>
        <dbReference type="RuleBase" id="RU003750"/>
    </source>
</evidence>
<dbReference type="PANTHER" id="PTHR14269:SF52">
    <property type="entry name" value="PHOSPHATIDYLGLYCEROPHOSPHATE SYNTHASE-RELATED"/>
    <property type="match status" value="1"/>
</dbReference>
<keyword evidence="15" id="KW-1185">Reference proteome</keyword>
<dbReference type="PIRSF" id="PIRSF000847">
    <property type="entry name" value="Phos_ph_gly_syn"/>
    <property type="match status" value="1"/>
</dbReference>
<dbReference type="EC" id="2.7.8.5" evidence="11"/>
<accession>A0ABV8R395</accession>
<evidence type="ECO:0000256" key="4">
    <source>
        <dbReference type="ARBA" id="ARBA00022679"/>
    </source>
</evidence>
<dbReference type="InterPro" id="IPR004570">
    <property type="entry name" value="Phosphatidylglycerol_P_synth"/>
</dbReference>
<evidence type="ECO:0000256" key="6">
    <source>
        <dbReference type="ARBA" id="ARBA00022989"/>
    </source>
</evidence>
<dbReference type="InterPro" id="IPR050324">
    <property type="entry name" value="CDP-alcohol_PTase-I"/>
</dbReference>
<keyword evidence="6 13" id="KW-1133">Transmembrane helix</keyword>
<comment type="caution">
    <text evidence="14">The sequence shown here is derived from an EMBL/GenBank/DDBJ whole genome shotgun (WGS) entry which is preliminary data.</text>
</comment>
<evidence type="ECO:0000256" key="5">
    <source>
        <dbReference type="ARBA" id="ARBA00022692"/>
    </source>
</evidence>
<evidence type="ECO:0000256" key="9">
    <source>
        <dbReference type="ARBA" id="ARBA00023209"/>
    </source>
</evidence>
<keyword evidence="9" id="KW-0594">Phospholipid biosynthesis</keyword>
<feature type="transmembrane region" description="Helical" evidence="13">
    <location>
        <begin position="20"/>
        <end position="39"/>
    </location>
</feature>
<dbReference type="PANTHER" id="PTHR14269">
    <property type="entry name" value="CDP-DIACYLGLYCEROL--GLYCEROL-3-PHOSPHATE 3-PHOSPHATIDYLTRANSFERASE-RELATED"/>
    <property type="match status" value="1"/>
</dbReference>
<dbReference type="NCBIfam" id="TIGR00560">
    <property type="entry name" value="pgsA"/>
    <property type="match status" value="1"/>
</dbReference>
<feature type="transmembrane region" description="Helical" evidence="13">
    <location>
        <begin position="139"/>
        <end position="157"/>
    </location>
</feature>
<dbReference type="Proteomes" id="UP001595773">
    <property type="component" value="Unassembled WGS sequence"/>
</dbReference>
<keyword evidence="3" id="KW-0444">Lipid biosynthesis</keyword>
<dbReference type="Gene3D" id="1.20.120.1760">
    <property type="match status" value="1"/>
</dbReference>
<dbReference type="GO" id="GO:0008444">
    <property type="term" value="F:CDP-diacylglycerol-glycerol-3-phosphate 3-phosphatidyltransferase activity"/>
    <property type="evidence" value="ECO:0007669"/>
    <property type="project" value="UniProtKB-EC"/>
</dbReference>
<evidence type="ECO:0000256" key="3">
    <source>
        <dbReference type="ARBA" id="ARBA00022516"/>
    </source>
</evidence>